<dbReference type="GO" id="GO:0016616">
    <property type="term" value="F:oxidoreductase activity, acting on the CH-OH group of donors, NAD or NADP as acceptor"/>
    <property type="evidence" value="ECO:0007669"/>
    <property type="project" value="TreeGrafter"/>
</dbReference>
<dbReference type="Proteomes" id="UP000800039">
    <property type="component" value="Unassembled WGS sequence"/>
</dbReference>
<gene>
    <name evidence="4" type="ORF">K460DRAFT_387928</name>
</gene>
<keyword evidence="3" id="KW-0560">Oxidoreductase</keyword>
<keyword evidence="2" id="KW-0521">NADP</keyword>
<dbReference type="InterPro" id="IPR036291">
    <property type="entry name" value="NAD(P)-bd_dom_sf"/>
</dbReference>
<dbReference type="RefSeq" id="XP_040786560.1">
    <property type="nucleotide sequence ID" value="XM_040935666.1"/>
</dbReference>
<dbReference type="PANTHER" id="PTHR44229:SF4">
    <property type="entry name" value="15-HYDROXYPROSTAGLANDIN DEHYDROGENASE [NAD(+)]"/>
    <property type="match status" value="1"/>
</dbReference>
<evidence type="ECO:0000313" key="4">
    <source>
        <dbReference type="EMBL" id="KAF1843997.1"/>
    </source>
</evidence>
<dbReference type="EMBL" id="ML976617">
    <property type="protein sequence ID" value="KAF1843997.1"/>
    <property type="molecule type" value="Genomic_DNA"/>
</dbReference>
<evidence type="ECO:0000313" key="5">
    <source>
        <dbReference type="Proteomes" id="UP000800039"/>
    </source>
</evidence>
<dbReference type="OrthoDB" id="5371740at2759"/>
<keyword evidence="5" id="KW-1185">Reference proteome</keyword>
<dbReference type="Pfam" id="PF00106">
    <property type="entry name" value="adh_short"/>
    <property type="match status" value="1"/>
</dbReference>
<comment type="similarity">
    <text evidence="1">Belongs to the short-chain dehydrogenases/reductases (SDR) family.</text>
</comment>
<sequence length="282" mass="31432">MRRRYGENLSTDSSITALKKVSIITGRASGMGLSTNHILDLNPSTDNSVASSLNPTFHECNATDEAALAQIFEPIFFESSRLDFLFANAGIAERANLYHQQEEGEDEQLLPIEGMHTLVDVNLKSVIITTYLTLHYMRKPPSDTDKSIVMTASCGGLYPSYYSPIYAATKHATVGFMRSIAPFFYHKAGIRVNAICPGVVKTNLLSSQEWANFPEEYFTPVERIAEVVCIFVDGKDYRHTRWAVDISGGHHYYREMVPYADEAMKALMGSTNIKVLDNVQPA</sequence>
<evidence type="ECO:0000256" key="1">
    <source>
        <dbReference type="ARBA" id="ARBA00006484"/>
    </source>
</evidence>
<evidence type="ECO:0000256" key="3">
    <source>
        <dbReference type="ARBA" id="ARBA00023002"/>
    </source>
</evidence>
<reference evidence="4" key="1">
    <citation type="submission" date="2020-01" db="EMBL/GenBank/DDBJ databases">
        <authorList>
            <consortium name="DOE Joint Genome Institute"/>
            <person name="Haridas S."/>
            <person name="Albert R."/>
            <person name="Binder M."/>
            <person name="Bloem J."/>
            <person name="Labutti K."/>
            <person name="Salamov A."/>
            <person name="Andreopoulos B."/>
            <person name="Baker S.E."/>
            <person name="Barry K."/>
            <person name="Bills G."/>
            <person name="Bluhm B.H."/>
            <person name="Cannon C."/>
            <person name="Castanera R."/>
            <person name="Culley D.E."/>
            <person name="Daum C."/>
            <person name="Ezra D."/>
            <person name="Gonzalez J.B."/>
            <person name="Henrissat B."/>
            <person name="Kuo A."/>
            <person name="Liang C."/>
            <person name="Lipzen A."/>
            <person name="Lutzoni F."/>
            <person name="Magnuson J."/>
            <person name="Mondo S."/>
            <person name="Nolan M."/>
            <person name="Ohm R."/>
            <person name="Pangilinan J."/>
            <person name="Park H.-J."/>
            <person name="Ramirez L."/>
            <person name="Alfaro M."/>
            <person name="Sun H."/>
            <person name="Tritt A."/>
            <person name="Yoshinaga Y."/>
            <person name="Zwiers L.-H."/>
            <person name="Turgeon B.G."/>
            <person name="Goodwin S.B."/>
            <person name="Spatafora J.W."/>
            <person name="Crous P.W."/>
            <person name="Grigoriev I.V."/>
        </authorList>
    </citation>
    <scope>NUCLEOTIDE SEQUENCE</scope>
    <source>
        <strain evidence="4">CBS 394.84</strain>
    </source>
</reference>
<dbReference type="PRINTS" id="PR00081">
    <property type="entry name" value="GDHRDH"/>
</dbReference>
<dbReference type="InterPro" id="IPR020904">
    <property type="entry name" value="Sc_DH/Rdtase_CS"/>
</dbReference>
<dbReference type="AlphaFoldDB" id="A0A9P4L767"/>
<name>A0A9P4L767_9PLEO</name>
<dbReference type="SUPFAM" id="SSF51735">
    <property type="entry name" value="NAD(P)-binding Rossmann-fold domains"/>
    <property type="match status" value="1"/>
</dbReference>
<dbReference type="PROSITE" id="PS00061">
    <property type="entry name" value="ADH_SHORT"/>
    <property type="match status" value="1"/>
</dbReference>
<dbReference type="Gene3D" id="3.40.50.720">
    <property type="entry name" value="NAD(P)-binding Rossmann-like Domain"/>
    <property type="match status" value="1"/>
</dbReference>
<dbReference type="GeneID" id="63852917"/>
<protein>
    <submittedName>
        <fullName evidence="4">NAD(P)-binding protein</fullName>
    </submittedName>
</protein>
<comment type="caution">
    <text evidence="4">The sequence shown here is derived from an EMBL/GenBank/DDBJ whole genome shotgun (WGS) entry which is preliminary data.</text>
</comment>
<accession>A0A9P4L767</accession>
<organism evidence="4 5">
    <name type="scientific">Cucurbitaria berberidis CBS 394.84</name>
    <dbReference type="NCBI Taxonomy" id="1168544"/>
    <lineage>
        <taxon>Eukaryota</taxon>
        <taxon>Fungi</taxon>
        <taxon>Dikarya</taxon>
        <taxon>Ascomycota</taxon>
        <taxon>Pezizomycotina</taxon>
        <taxon>Dothideomycetes</taxon>
        <taxon>Pleosporomycetidae</taxon>
        <taxon>Pleosporales</taxon>
        <taxon>Pleosporineae</taxon>
        <taxon>Cucurbitariaceae</taxon>
        <taxon>Cucurbitaria</taxon>
    </lineage>
</organism>
<dbReference type="InterPro" id="IPR002347">
    <property type="entry name" value="SDR_fam"/>
</dbReference>
<evidence type="ECO:0000256" key="2">
    <source>
        <dbReference type="ARBA" id="ARBA00022857"/>
    </source>
</evidence>
<dbReference type="GO" id="GO:0005737">
    <property type="term" value="C:cytoplasm"/>
    <property type="evidence" value="ECO:0007669"/>
    <property type="project" value="TreeGrafter"/>
</dbReference>
<dbReference type="PANTHER" id="PTHR44229">
    <property type="entry name" value="15-HYDROXYPROSTAGLANDIN DEHYDROGENASE [NAD(+)]"/>
    <property type="match status" value="1"/>
</dbReference>
<proteinExistence type="inferred from homology"/>